<reference evidence="2" key="1">
    <citation type="submission" date="2018-06" db="EMBL/GenBank/DDBJ databases">
        <title>Aestuariibacter litoralis strain KCTC 52945T.</title>
        <authorList>
            <person name="Li X."/>
            <person name="Salam N."/>
            <person name="Li J.-L."/>
            <person name="Chen Y.-M."/>
            <person name="Yang Z.-W."/>
            <person name="Zhang L.-Y."/>
            <person name="Han M.-X."/>
            <person name="Xiao M."/>
            <person name="Li W.-J."/>
        </authorList>
    </citation>
    <scope>NUCLEOTIDE SEQUENCE [LARGE SCALE GENOMIC DNA]</scope>
    <source>
        <strain evidence="2">KCTC 52945</strain>
    </source>
</reference>
<name>A0A2W2BJB0_9HYPH</name>
<proteinExistence type="predicted"/>
<evidence type="ECO:0000313" key="2">
    <source>
        <dbReference type="Proteomes" id="UP000248795"/>
    </source>
</evidence>
<dbReference type="Gene3D" id="3.10.129.10">
    <property type="entry name" value="Hotdog Thioesterase"/>
    <property type="match status" value="1"/>
</dbReference>
<protein>
    <submittedName>
        <fullName evidence="1">Thioesterase</fullName>
    </submittedName>
</protein>
<dbReference type="Pfam" id="PF13279">
    <property type="entry name" value="4HBT_2"/>
    <property type="match status" value="1"/>
</dbReference>
<dbReference type="AlphaFoldDB" id="A0A2W2BJB0"/>
<dbReference type="InterPro" id="IPR050563">
    <property type="entry name" value="4-hydroxybenzoyl-CoA_TE"/>
</dbReference>
<organism evidence="1 2">
    <name type="scientific">Aestuariivirga litoralis</name>
    <dbReference type="NCBI Taxonomy" id="2650924"/>
    <lineage>
        <taxon>Bacteria</taxon>
        <taxon>Pseudomonadati</taxon>
        <taxon>Pseudomonadota</taxon>
        <taxon>Alphaproteobacteria</taxon>
        <taxon>Hyphomicrobiales</taxon>
        <taxon>Aestuariivirgaceae</taxon>
        <taxon>Aestuariivirga</taxon>
    </lineage>
</organism>
<dbReference type="InterPro" id="IPR029069">
    <property type="entry name" value="HotDog_dom_sf"/>
</dbReference>
<gene>
    <name evidence="1" type="ORF">DK847_15100</name>
</gene>
<dbReference type="GO" id="GO:0047617">
    <property type="term" value="F:fatty acyl-CoA hydrolase activity"/>
    <property type="evidence" value="ECO:0007669"/>
    <property type="project" value="TreeGrafter"/>
</dbReference>
<dbReference type="PANTHER" id="PTHR31793:SF2">
    <property type="entry name" value="BLR1345 PROTEIN"/>
    <property type="match status" value="1"/>
</dbReference>
<dbReference type="EMBL" id="QKVK01000007">
    <property type="protein sequence ID" value="PZF75977.1"/>
    <property type="molecule type" value="Genomic_DNA"/>
</dbReference>
<dbReference type="RefSeq" id="WP_111199361.1">
    <property type="nucleotide sequence ID" value="NZ_QKVK01000007.1"/>
</dbReference>
<accession>A0A2W2BJB0</accession>
<dbReference type="PANTHER" id="PTHR31793">
    <property type="entry name" value="4-HYDROXYBENZOYL-COA THIOESTERASE FAMILY MEMBER"/>
    <property type="match status" value="1"/>
</dbReference>
<dbReference type="CDD" id="cd00586">
    <property type="entry name" value="4HBT"/>
    <property type="match status" value="1"/>
</dbReference>
<dbReference type="SUPFAM" id="SSF54637">
    <property type="entry name" value="Thioesterase/thiol ester dehydrase-isomerase"/>
    <property type="match status" value="1"/>
</dbReference>
<keyword evidence="2" id="KW-1185">Reference proteome</keyword>
<evidence type="ECO:0000313" key="1">
    <source>
        <dbReference type="EMBL" id="PZF75977.1"/>
    </source>
</evidence>
<comment type="caution">
    <text evidence="1">The sequence shown here is derived from an EMBL/GenBank/DDBJ whole genome shotgun (WGS) entry which is preliminary data.</text>
</comment>
<dbReference type="Proteomes" id="UP000248795">
    <property type="component" value="Unassembled WGS sequence"/>
</dbReference>
<sequence>MAYPAPFTGSLLKVEDQWVDYNGHFNMAYYNVLFDRAGDEAFAAVGLGPDYVKERNNSFFTLECHNTYVRELHAGDSVRIETQFLDCDAKRVHYVQQMFHATEGWLSCVTEIIVMHIDMGLKKSAPFPADVMEKIQAMYEAHKGLPVPPQVGHKIGIPKKA</sequence>